<keyword evidence="3" id="KW-1185">Reference proteome</keyword>
<dbReference type="EMBL" id="JBHUFC010000001">
    <property type="protein sequence ID" value="MFD1786502.1"/>
    <property type="molecule type" value="Genomic_DNA"/>
</dbReference>
<dbReference type="InterPro" id="IPR000160">
    <property type="entry name" value="GGDEF_dom"/>
</dbReference>
<dbReference type="SMART" id="SM00267">
    <property type="entry name" value="GGDEF"/>
    <property type="match status" value="1"/>
</dbReference>
<dbReference type="GO" id="GO:0052621">
    <property type="term" value="F:diguanylate cyclase activity"/>
    <property type="evidence" value="ECO:0007669"/>
    <property type="project" value="UniProtKB-EC"/>
</dbReference>
<reference evidence="3" key="1">
    <citation type="journal article" date="2019" name="Int. J. Syst. Evol. Microbiol.">
        <title>The Global Catalogue of Microorganisms (GCM) 10K type strain sequencing project: providing services to taxonomists for standard genome sequencing and annotation.</title>
        <authorList>
            <consortium name="The Broad Institute Genomics Platform"/>
            <consortium name="The Broad Institute Genome Sequencing Center for Infectious Disease"/>
            <person name="Wu L."/>
            <person name="Ma J."/>
        </authorList>
    </citation>
    <scope>NUCLEOTIDE SEQUENCE [LARGE SCALE GENOMIC DNA]</scope>
    <source>
        <strain evidence="3">Q85</strain>
    </source>
</reference>
<dbReference type="InterPro" id="IPR029787">
    <property type="entry name" value="Nucleotide_cyclase"/>
</dbReference>
<proteinExistence type="predicted"/>
<keyword evidence="2" id="KW-0548">Nucleotidyltransferase</keyword>
<evidence type="ECO:0000259" key="1">
    <source>
        <dbReference type="PROSITE" id="PS50887"/>
    </source>
</evidence>
<sequence length="325" mass="34458">MKAVFDRARAALAFLESHQIAPTPAHYDLALRYLADPTGPLGRQIAAYTDGGLRLTGEQAALLIASFADDGTPASIGAREQAVSEQTAQLSSLTSGAHELTSALGRDVGAFAADQASWPDSATVFSDRLGQAERELADMRSEISALRSRIAAPATDAGRGGASDRLADPVIDTLTDALTRRGAEAVLAQLAHYDRGFALILVQLDGLVAINERYGQSVGNNVLSALVSTLRQHFPDQELIRWSGNEFVIVILDTAVTVVRTQLREALDALAKRRLRLRDSGEYIGTVTASAALLTARGESGEDVLARARARLADTAGLGGNRLET</sequence>
<name>A0ABW4N974_9SPHN</name>
<dbReference type="Gene3D" id="3.30.70.270">
    <property type="match status" value="1"/>
</dbReference>
<dbReference type="InterPro" id="IPR043128">
    <property type="entry name" value="Rev_trsase/Diguanyl_cyclase"/>
</dbReference>
<protein>
    <submittedName>
        <fullName evidence="2">Diguanylate cyclase domain-containing protein</fullName>
        <ecNumber evidence="2">2.7.7.65</ecNumber>
    </submittedName>
</protein>
<evidence type="ECO:0000313" key="3">
    <source>
        <dbReference type="Proteomes" id="UP001597283"/>
    </source>
</evidence>
<accession>A0ABW4N974</accession>
<dbReference type="RefSeq" id="WP_380938504.1">
    <property type="nucleotide sequence ID" value="NZ_JBHUFC010000001.1"/>
</dbReference>
<evidence type="ECO:0000313" key="2">
    <source>
        <dbReference type="EMBL" id="MFD1786502.1"/>
    </source>
</evidence>
<comment type="caution">
    <text evidence="2">The sequence shown here is derived from an EMBL/GenBank/DDBJ whole genome shotgun (WGS) entry which is preliminary data.</text>
</comment>
<dbReference type="SUPFAM" id="SSF55073">
    <property type="entry name" value="Nucleotide cyclase"/>
    <property type="match status" value="1"/>
</dbReference>
<feature type="domain" description="GGDEF" evidence="1">
    <location>
        <begin position="195"/>
        <end position="325"/>
    </location>
</feature>
<dbReference type="Pfam" id="PF00990">
    <property type="entry name" value="GGDEF"/>
    <property type="match status" value="1"/>
</dbReference>
<dbReference type="Proteomes" id="UP001597283">
    <property type="component" value="Unassembled WGS sequence"/>
</dbReference>
<dbReference type="PROSITE" id="PS50887">
    <property type="entry name" value="GGDEF"/>
    <property type="match status" value="1"/>
</dbReference>
<dbReference type="PANTHER" id="PTHR33121:SF81">
    <property type="entry name" value="CYCLIC DI-GMP PHOSPHODIESTERASE PDEB-RELATED"/>
    <property type="match status" value="1"/>
</dbReference>
<organism evidence="2 3">
    <name type="scientific">Sphingomonas floccifaciens</name>
    <dbReference type="NCBI Taxonomy" id="1844115"/>
    <lineage>
        <taxon>Bacteria</taxon>
        <taxon>Pseudomonadati</taxon>
        <taxon>Pseudomonadota</taxon>
        <taxon>Alphaproteobacteria</taxon>
        <taxon>Sphingomonadales</taxon>
        <taxon>Sphingomonadaceae</taxon>
        <taxon>Sphingomonas</taxon>
    </lineage>
</organism>
<dbReference type="PANTHER" id="PTHR33121">
    <property type="entry name" value="CYCLIC DI-GMP PHOSPHODIESTERASE PDEF"/>
    <property type="match status" value="1"/>
</dbReference>
<dbReference type="InterPro" id="IPR050706">
    <property type="entry name" value="Cyclic-di-GMP_PDE-like"/>
</dbReference>
<keyword evidence="2" id="KW-0808">Transferase</keyword>
<dbReference type="EC" id="2.7.7.65" evidence="2"/>
<gene>
    <name evidence="2" type="ORF">ACFSC3_02840</name>
</gene>
<dbReference type="NCBIfam" id="TIGR00254">
    <property type="entry name" value="GGDEF"/>
    <property type="match status" value="1"/>
</dbReference>